<evidence type="ECO:0000313" key="2">
    <source>
        <dbReference type="Proteomes" id="UP000598971"/>
    </source>
</evidence>
<dbReference type="EMBL" id="WHPF01000011">
    <property type="protein sequence ID" value="NNV56803.1"/>
    <property type="molecule type" value="Genomic_DNA"/>
</dbReference>
<name>A0A8J8FF69_9BACT</name>
<sequence>MKNKIIIVVVFVVFLLWIGWGVYRGLDLRNNFEITIGQIDKISKPGWKSSGDYAIIYSYNINGRIYKGDDAYNYCGSLNNEQSVAELIVGKSFPVAYSTKENGYSVIILTKEIAKNFDYNISDSLLVYDSILTCK</sequence>
<protein>
    <submittedName>
        <fullName evidence="1">Uncharacterized protein</fullName>
    </submittedName>
</protein>
<evidence type="ECO:0000313" key="1">
    <source>
        <dbReference type="EMBL" id="NNV56803.1"/>
    </source>
</evidence>
<accession>A0A8J8FF69</accession>
<comment type="caution">
    <text evidence="1">The sequence shown here is derived from an EMBL/GenBank/DDBJ whole genome shotgun (WGS) entry which is preliminary data.</text>
</comment>
<organism evidence="1 2">
    <name type="scientific">Limnovirga soli</name>
    <dbReference type="NCBI Taxonomy" id="2656915"/>
    <lineage>
        <taxon>Bacteria</taxon>
        <taxon>Pseudomonadati</taxon>
        <taxon>Bacteroidota</taxon>
        <taxon>Chitinophagia</taxon>
        <taxon>Chitinophagales</taxon>
        <taxon>Chitinophagaceae</taxon>
        <taxon>Limnovirga</taxon>
    </lineage>
</organism>
<gene>
    <name evidence="1" type="ORF">GD597_15125</name>
</gene>
<dbReference type="AlphaFoldDB" id="A0A8J8FF69"/>
<reference evidence="1" key="1">
    <citation type="submission" date="2019-10" db="EMBL/GenBank/DDBJ databases">
        <title>Draft genome sequence of Panacibacter sp. KCS-6.</title>
        <authorList>
            <person name="Yim K.J."/>
        </authorList>
    </citation>
    <scope>NUCLEOTIDE SEQUENCE</scope>
    <source>
        <strain evidence="1">KCS-6</strain>
    </source>
</reference>
<proteinExistence type="predicted"/>
<dbReference type="Proteomes" id="UP000598971">
    <property type="component" value="Unassembled WGS sequence"/>
</dbReference>
<keyword evidence="2" id="KW-1185">Reference proteome</keyword>